<keyword evidence="1" id="KW-0812">Transmembrane</keyword>
<dbReference type="EMBL" id="JAVRFF010000039">
    <property type="protein sequence ID" value="MDT0476213.1"/>
    <property type="molecule type" value="Genomic_DNA"/>
</dbReference>
<name>A0ABU2USG0_9ACTN</name>
<keyword evidence="1" id="KW-0472">Membrane</keyword>
<keyword evidence="1" id="KW-1133">Transmembrane helix</keyword>
<evidence type="ECO:0000256" key="1">
    <source>
        <dbReference type="SAM" id="Phobius"/>
    </source>
</evidence>
<gene>
    <name evidence="2" type="ORF">RM863_29220</name>
</gene>
<comment type="caution">
    <text evidence="2">The sequence shown here is derived from an EMBL/GenBank/DDBJ whole genome shotgun (WGS) entry which is preliminary data.</text>
</comment>
<reference evidence="2" key="1">
    <citation type="submission" date="2024-05" db="EMBL/GenBank/DDBJ databases">
        <title>30 novel species of actinomycetes from the DSMZ collection.</title>
        <authorList>
            <person name="Nouioui I."/>
        </authorList>
    </citation>
    <scope>NUCLEOTIDE SEQUENCE</scope>
    <source>
        <strain evidence="2">DSM 41014</strain>
    </source>
</reference>
<accession>A0ABU2USG0</accession>
<proteinExistence type="predicted"/>
<keyword evidence="3" id="KW-1185">Reference proteome</keyword>
<evidence type="ECO:0000313" key="3">
    <source>
        <dbReference type="Proteomes" id="UP001180489"/>
    </source>
</evidence>
<feature type="transmembrane region" description="Helical" evidence="1">
    <location>
        <begin position="9"/>
        <end position="31"/>
    </location>
</feature>
<dbReference type="Proteomes" id="UP001180489">
    <property type="component" value="Unassembled WGS sequence"/>
</dbReference>
<evidence type="ECO:0000313" key="2">
    <source>
        <dbReference type="EMBL" id="MDT0476213.1"/>
    </source>
</evidence>
<organism evidence="2 3">
    <name type="scientific">Streptomyces hintoniae</name>
    <dbReference type="NCBI Taxonomy" id="3075521"/>
    <lineage>
        <taxon>Bacteria</taxon>
        <taxon>Bacillati</taxon>
        <taxon>Actinomycetota</taxon>
        <taxon>Actinomycetes</taxon>
        <taxon>Kitasatosporales</taxon>
        <taxon>Streptomycetaceae</taxon>
        <taxon>Streptomyces</taxon>
    </lineage>
</organism>
<dbReference type="RefSeq" id="WP_311636928.1">
    <property type="nucleotide sequence ID" value="NZ_JAVRFF010000039.1"/>
</dbReference>
<protein>
    <submittedName>
        <fullName evidence="2">Uncharacterized protein</fullName>
    </submittedName>
</protein>
<sequence>MFKDGSRALGYAIASIAAAALLTLIAIYAFGGVSQLTAPFRGETDKKDRTTGSGAFRIATYEEFFDLCAGVQTAEQQIKALTDELHDTAQPPTPERAEKIRTSLTAVRSSRAESIATYNSKATQEHRTAFHDAALPYKLDPAAEETQCAA</sequence>